<dbReference type="OrthoDB" id="8410231at2"/>
<dbReference type="InterPro" id="IPR008018">
    <property type="entry name" value="Phage_tail_attach_FII"/>
</dbReference>
<dbReference type="Proteomes" id="UP000198728">
    <property type="component" value="Unassembled WGS sequence"/>
</dbReference>
<accession>A0A1I1FBJ6</accession>
<reference evidence="1 2" key="1">
    <citation type="submission" date="2016-10" db="EMBL/GenBank/DDBJ databases">
        <authorList>
            <person name="de Groot N.N."/>
        </authorList>
    </citation>
    <scope>NUCLEOTIDE SEQUENCE [LARGE SCALE GENOMIC DNA]</scope>
    <source>
        <strain evidence="1 2">DSM 19548</strain>
    </source>
</reference>
<name>A0A1I1FBJ6_9RHOB</name>
<dbReference type="STRING" id="441112.SAMN04488094_10291"/>
<dbReference type="RefSeq" id="WP_093359493.1">
    <property type="nucleotide sequence ID" value="NZ_FOLG01000002.1"/>
</dbReference>
<dbReference type="GO" id="GO:0019068">
    <property type="term" value="P:virion assembly"/>
    <property type="evidence" value="ECO:0007669"/>
    <property type="project" value="InterPro"/>
</dbReference>
<organism evidence="1 2">
    <name type="scientific">Tropicimonas isoalkanivorans</name>
    <dbReference type="NCBI Taxonomy" id="441112"/>
    <lineage>
        <taxon>Bacteria</taxon>
        <taxon>Pseudomonadati</taxon>
        <taxon>Pseudomonadota</taxon>
        <taxon>Alphaproteobacteria</taxon>
        <taxon>Rhodobacterales</taxon>
        <taxon>Roseobacteraceae</taxon>
        <taxon>Tropicimonas</taxon>
    </lineage>
</organism>
<protein>
    <submittedName>
        <fullName evidence="1">Uncharacterized protein</fullName>
    </submittedName>
</protein>
<dbReference type="InterPro" id="IPR053734">
    <property type="entry name" value="Phage_Head-Tail_Connect_sf"/>
</dbReference>
<dbReference type="AlphaFoldDB" id="A0A1I1FBJ6"/>
<evidence type="ECO:0000313" key="1">
    <source>
        <dbReference type="EMBL" id="SFB96849.1"/>
    </source>
</evidence>
<proteinExistence type="predicted"/>
<dbReference type="Gene3D" id="2.40.10.180">
    <property type="entry name" value="Phage tail proteins"/>
    <property type="match status" value="1"/>
</dbReference>
<keyword evidence="2" id="KW-1185">Reference proteome</keyword>
<gene>
    <name evidence="1" type="ORF">SAMN04488094_10291</name>
</gene>
<dbReference type="EMBL" id="FOLG01000002">
    <property type="protein sequence ID" value="SFB96849.1"/>
    <property type="molecule type" value="Genomic_DNA"/>
</dbReference>
<evidence type="ECO:0000313" key="2">
    <source>
        <dbReference type="Proteomes" id="UP000198728"/>
    </source>
</evidence>
<sequence length="104" mass="11516">MASAFASALDALFADAHLARDIVYIAEGGAPSLVRAILRRPDDVTSFGEARIWSESTRLDLRLSEVANPRPGDRIEIDGEAFLIQGEPVRDRERLVWTLDLRPA</sequence>
<dbReference type="Pfam" id="PF05354">
    <property type="entry name" value="Phage_attach"/>
    <property type="match status" value="1"/>
</dbReference>